<sequence length="68" mass="7445">MSALHDVPVSDFTFGNGWIPGSGRRIVVKEHDHTWNIGRSERTISITSAIGIAILITMLGTLLQLSQQ</sequence>
<dbReference type="Proteomes" id="UP001150581">
    <property type="component" value="Unassembled WGS sequence"/>
</dbReference>
<evidence type="ECO:0000313" key="1">
    <source>
        <dbReference type="EMBL" id="KAJ1898558.1"/>
    </source>
</evidence>
<gene>
    <name evidence="1" type="ORF">LPJ66_002672</name>
</gene>
<accession>A0ACC1IQ14</accession>
<evidence type="ECO:0000313" key="2">
    <source>
        <dbReference type="Proteomes" id="UP001150581"/>
    </source>
</evidence>
<proteinExistence type="predicted"/>
<name>A0ACC1IQ14_9FUNG</name>
<organism evidence="1 2">
    <name type="scientific">Kickxella alabastrina</name>
    <dbReference type="NCBI Taxonomy" id="61397"/>
    <lineage>
        <taxon>Eukaryota</taxon>
        <taxon>Fungi</taxon>
        <taxon>Fungi incertae sedis</taxon>
        <taxon>Zoopagomycota</taxon>
        <taxon>Kickxellomycotina</taxon>
        <taxon>Kickxellomycetes</taxon>
        <taxon>Kickxellales</taxon>
        <taxon>Kickxellaceae</taxon>
        <taxon>Kickxella</taxon>
    </lineage>
</organism>
<keyword evidence="2" id="KW-1185">Reference proteome</keyword>
<comment type="caution">
    <text evidence="1">The sequence shown here is derived from an EMBL/GenBank/DDBJ whole genome shotgun (WGS) entry which is preliminary data.</text>
</comment>
<reference evidence="1" key="1">
    <citation type="submission" date="2022-07" db="EMBL/GenBank/DDBJ databases">
        <title>Phylogenomic reconstructions and comparative analyses of Kickxellomycotina fungi.</title>
        <authorList>
            <person name="Reynolds N.K."/>
            <person name="Stajich J.E."/>
            <person name="Barry K."/>
            <person name="Grigoriev I.V."/>
            <person name="Crous P."/>
            <person name="Smith M.E."/>
        </authorList>
    </citation>
    <scope>NUCLEOTIDE SEQUENCE</scope>
    <source>
        <strain evidence="1">Benny 63K</strain>
    </source>
</reference>
<dbReference type="EMBL" id="JANBPG010000228">
    <property type="protein sequence ID" value="KAJ1898558.1"/>
    <property type="molecule type" value="Genomic_DNA"/>
</dbReference>
<protein>
    <submittedName>
        <fullName evidence="1">Uncharacterized protein</fullName>
    </submittedName>
</protein>